<evidence type="ECO:0000259" key="7">
    <source>
        <dbReference type="PROSITE" id="PS51471"/>
    </source>
</evidence>
<name>A0AAF3FBT9_9BILA</name>
<dbReference type="PANTHER" id="PTHR16557">
    <property type="entry name" value="ALKYLATED DNA REPAIR PROTEIN ALKB-RELATED"/>
    <property type="match status" value="1"/>
</dbReference>
<evidence type="ECO:0000313" key="8">
    <source>
        <dbReference type="Proteomes" id="UP000887575"/>
    </source>
</evidence>
<dbReference type="GO" id="GO:0008198">
    <property type="term" value="F:ferrous iron binding"/>
    <property type="evidence" value="ECO:0007669"/>
    <property type="project" value="TreeGrafter"/>
</dbReference>
<sequence>MKRSMEATGSSSSNQEKRLKEDLKQVGYNSDEEQSGKTVFKRMFKFYKKRAPPPDFSDVIDPSIVNEARGIQIQSLATNEKFLFNETHRDMLGLKDPSDWKVTTIKGREGLYILPGIVREDAHLKWLDRTFKYAEPPNVTNLTAHGTSPTSDVLKAVGKNLRWTTLGVDYNWVTKEYPFEKRQFPTELSRLAEFVCAIVGVGELKADAAIVNYYPPKSTLSPHQDRSERDLTRALVSVSFGQSAVYLTGGNSLDEPVDALWLHSGDVLVMHADQRLVYHAVPCIVSTRKFTGPDGAYSKELLDYASTSRVNITIRQVNE</sequence>
<evidence type="ECO:0000256" key="4">
    <source>
        <dbReference type="ARBA" id="ARBA00023004"/>
    </source>
</evidence>
<evidence type="ECO:0000256" key="2">
    <source>
        <dbReference type="ARBA" id="ARBA00022964"/>
    </source>
</evidence>
<feature type="domain" description="Fe2OG dioxygenase" evidence="7">
    <location>
        <begin position="205"/>
        <end position="318"/>
    </location>
</feature>
<evidence type="ECO:0000256" key="3">
    <source>
        <dbReference type="ARBA" id="ARBA00023002"/>
    </source>
</evidence>
<evidence type="ECO:0000256" key="1">
    <source>
        <dbReference type="ARBA" id="ARBA00022723"/>
    </source>
</evidence>
<keyword evidence="4 5" id="KW-0408">Iron</keyword>
<evidence type="ECO:0000313" key="9">
    <source>
        <dbReference type="WBParaSite" id="MBELARI_LOCUS4391"/>
    </source>
</evidence>
<dbReference type="SUPFAM" id="SSF51197">
    <property type="entry name" value="Clavaminate synthase-like"/>
    <property type="match status" value="1"/>
</dbReference>
<proteinExistence type="predicted"/>
<dbReference type="Pfam" id="PF13532">
    <property type="entry name" value="2OG-FeII_Oxy_2"/>
    <property type="match status" value="1"/>
</dbReference>
<dbReference type="InterPro" id="IPR027450">
    <property type="entry name" value="AlkB-like"/>
</dbReference>
<dbReference type="InterPro" id="IPR005123">
    <property type="entry name" value="Oxoglu/Fe-dep_dioxygenase_dom"/>
</dbReference>
<accession>A0AAF3FBT9</accession>
<comment type="cofactor">
    <cofactor evidence="5">
        <name>Fe(2+)</name>
        <dbReference type="ChEBI" id="CHEBI:29033"/>
    </cofactor>
    <text evidence="5">Binds 1 Fe(2+) ion per subunit.</text>
</comment>
<dbReference type="AlphaFoldDB" id="A0AAF3FBT9"/>
<organism evidence="8 9">
    <name type="scientific">Mesorhabditis belari</name>
    <dbReference type="NCBI Taxonomy" id="2138241"/>
    <lineage>
        <taxon>Eukaryota</taxon>
        <taxon>Metazoa</taxon>
        <taxon>Ecdysozoa</taxon>
        <taxon>Nematoda</taxon>
        <taxon>Chromadorea</taxon>
        <taxon>Rhabditida</taxon>
        <taxon>Rhabditina</taxon>
        <taxon>Rhabditomorpha</taxon>
        <taxon>Rhabditoidea</taxon>
        <taxon>Rhabditidae</taxon>
        <taxon>Mesorhabditinae</taxon>
        <taxon>Mesorhabditis</taxon>
    </lineage>
</organism>
<feature type="compositionally biased region" description="Basic and acidic residues" evidence="6">
    <location>
        <begin position="15"/>
        <end position="24"/>
    </location>
</feature>
<feature type="binding site" evidence="5">
    <location>
        <position position="223"/>
    </location>
    <ligand>
        <name>Fe cation</name>
        <dbReference type="ChEBI" id="CHEBI:24875"/>
        <note>catalytic</note>
    </ligand>
</feature>
<feature type="binding site" evidence="5">
    <location>
        <position position="225"/>
    </location>
    <ligand>
        <name>Fe cation</name>
        <dbReference type="ChEBI" id="CHEBI:24875"/>
        <note>catalytic</note>
    </ligand>
</feature>
<dbReference type="InterPro" id="IPR037151">
    <property type="entry name" value="AlkB-like_sf"/>
</dbReference>
<dbReference type="PANTHER" id="PTHR16557:SF2">
    <property type="entry name" value="NUCLEIC ACID DIOXYGENASE ALKBH1"/>
    <property type="match status" value="1"/>
</dbReference>
<dbReference type="GO" id="GO:0005737">
    <property type="term" value="C:cytoplasm"/>
    <property type="evidence" value="ECO:0007669"/>
    <property type="project" value="TreeGrafter"/>
</dbReference>
<dbReference type="Proteomes" id="UP000887575">
    <property type="component" value="Unassembled WGS sequence"/>
</dbReference>
<keyword evidence="8" id="KW-1185">Reference proteome</keyword>
<dbReference type="GO" id="GO:0035516">
    <property type="term" value="F:broad specificity oxidative DNA demethylase activity"/>
    <property type="evidence" value="ECO:0007669"/>
    <property type="project" value="TreeGrafter"/>
</dbReference>
<dbReference type="GO" id="GO:0035515">
    <property type="term" value="F:oxidative RNA demethylase activity"/>
    <property type="evidence" value="ECO:0007669"/>
    <property type="project" value="TreeGrafter"/>
</dbReference>
<evidence type="ECO:0000256" key="5">
    <source>
        <dbReference type="PIRSR" id="PIRSR604574-2"/>
    </source>
</evidence>
<reference evidence="9" key="1">
    <citation type="submission" date="2024-02" db="UniProtKB">
        <authorList>
            <consortium name="WormBaseParasite"/>
        </authorList>
    </citation>
    <scope>IDENTIFICATION</scope>
</reference>
<dbReference type="GO" id="GO:0005634">
    <property type="term" value="C:nucleus"/>
    <property type="evidence" value="ECO:0007669"/>
    <property type="project" value="TreeGrafter"/>
</dbReference>
<dbReference type="WBParaSite" id="MBELARI_LOCUS4391">
    <property type="protein sequence ID" value="MBELARI_LOCUS4391"/>
    <property type="gene ID" value="MBELARI_LOCUS4391"/>
</dbReference>
<keyword evidence="2" id="KW-0223">Dioxygenase</keyword>
<dbReference type="Gene3D" id="2.60.120.590">
    <property type="entry name" value="Alpha-ketoglutarate-dependent dioxygenase AlkB-like"/>
    <property type="match status" value="1"/>
</dbReference>
<dbReference type="PROSITE" id="PS51471">
    <property type="entry name" value="FE2OG_OXY"/>
    <property type="match status" value="1"/>
</dbReference>
<evidence type="ECO:0000256" key="6">
    <source>
        <dbReference type="SAM" id="MobiDB-lite"/>
    </source>
</evidence>
<feature type="binding site" evidence="5">
    <location>
        <position position="279"/>
    </location>
    <ligand>
        <name>Fe cation</name>
        <dbReference type="ChEBI" id="CHEBI:24875"/>
        <note>catalytic</note>
    </ligand>
</feature>
<keyword evidence="3" id="KW-0560">Oxidoreductase</keyword>
<dbReference type="InterPro" id="IPR004574">
    <property type="entry name" value="Alkb"/>
</dbReference>
<keyword evidence="1 5" id="KW-0479">Metal-binding</keyword>
<protein>
    <submittedName>
        <fullName evidence="9">Fe2OG dioxygenase domain-containing protein</fullName>
    </submittedName>
</protein>
<feature type="region of interest" description="Disordered" evidence="6">
    <location>
        <begin position="1"/>
        <end position="33"/>
    </location>
</feature>
<dbReference type="GO" id="GO:0035513">
    <property type="term" value="P:oxidative RNA demethylation"/>
    <property type="evidence" value="ECO:0007669"/>
    <property type="project" value="TreeGrafter"/>
</dbReference>